<protein>
    <submittedName>
        <fullName evidence="4">Putative secreted protein</fullName>
    </submittedName>
</protein>
<dbReference type="InterPro" id="IPR043030">
    <property type="entry name" value="BGBP_N_sf"/>
</dbReference>
<dbReference type="EMBL" id="GGFK01005077">
    <property type="protein sequence ID" value="MBW38398.1"/>
    <property type="molecule type" value="Transcribed_RNA"/>
</dbReference>
<dbReference type="InterPro" id="IPR031756">
    <property type="entry name" value="BGBP_N"/>
</dbReference>
<evidence type="ECO:0000313" key="4">
    <source>
        <dbReference type="EMBL" id="MBW38398.1"/>
    </source>
</evidence>
<feature type="region of interest" description="Disordered" evidence="1">
    <location>
        <begin position="198"/>
        <end position="219"/>
    </location>
</feature>
<evidence type="ECO:0000259" key="3">
    <source>
        <dbReference type="PROSITE" id="PS51969"/>
    </source>
</evidence>
<sequence>MNNRVHFGLAALVAIATIITGTVAHRHWNNNNNTHHYGSYGGYRPRHQHHQHQHHHHRHGRWYPSLVPTFEIYEPKGLEVYIADRNQSAQYFAIAVFINAANTSDDVPAVLQNTSNVVYGKFIVQDPSVIIKPGDTVSYKAQVGFKNGQNKTIVHRFIVRYDMIRRNCTCYDGSRPTTYATTTEGPYISRRANSSIPTQAPCIASTTPNSSVGYSDERSDDQYECEIDPQTNLCKSSLQIDQRVSSDKNESAPLANRERQVLEGIIDYLQNQCGFESRTNYLTLPLSTQEESVVLDPAQYVQQKLSTTNELQQLVKQSVREAHVESDLVVFEMRTALDKLKVLYLCKEANIPDVEDYDFTSMMNVV</sequence>
<dbReference type="GO" id="GO:0030246">
    <property type="term" value="F:carbohydrate binding"/>
    <property type="evidence" value="ECO:0007669"/>
    <property type="project" value="InterPro"/>
</dbReference>
<name>A0A2M4ACR8_9DIPT</name>
<feature type="domain" description="CBM39" evidence="3">
    <location>
        <begin position="63"/>
        <end position="165"/>
    </location>
</feature>
<dbReference type="PROSITE" id="PS51969">
    <property type="entry name" value="CBM39"/>
    <property type="match status" value="1"/>
</dbReference>
<evidence type="ECO:0000256" key="1">
    <source>
        <dbReference type="SAM" id="MobiDB-lite"/>
    </source>
</evidence>
<feature type="compositionally biased region" description="Polar residues" evidence="1">
    <location>
        <begin position="198"/>
        <end position="213"/>
    </location>
</feature>
<evidence type="ECO:0000256" key="2">
    <source>
        <dbReference type="SAM" id="SignalP"/>
    </source>
</evidence>
<feature type="chain" id="PRO_5014617228" evidence="2">
    <location>
        <begin position="25"/>
        <end position="366"/>
    </location>
</feature>
<organism evidence="4">
    <name type="scientific">Anopheles triannulatus</name>
    <dbReference type="NCBI Taxonomy" id="58253"/>
    <lineage>
        <taxon>Eukaryota</taxon>
        <taxon>Metazoa</taxon>
        <taxon>Ecdysozoa</taxon>
        <taxon>Arthropoda</taxon>
        <taxon>Hexapoda</taxon>
        <taxon>Insecta</taxon>
        <taxon>Pterygota</taxon>
        <taxon>Neoptera</taxon>
        <taxon>Endopterygota</taxon>
        <taxon>Diptera</taxon>
        <taxon>Nematocera</taxon>
        <taxon>Culicoidea</taxon>
        <taxon>Culicidae</taxon>
        <taxon>Anophelinae</taxon>
        <taxon>Anopheles</taxon>
    </lineage>
</organism>
<keyword evidence="2" id="KW-0732">Signal</keyword>
<reference evidence="4" key="1">
    <citation type="submission" date="2018-01" db="EMBL/GenBank/DDBJ databases">
        <title>An insight into the sialome of Amazonian anophelines.</title>
        <authorList>
            <person name="Ribeiro J.M."/>
            <person name="Scarpassa V."/>
            <person name="Calvo E."/>
        </authorList>
    </citation>
    <scope>NUCLEOTIDE SEQUENCE</scope>
    <source>
        <tissue evidence="4">Salivary glands</tissue>
    </source>
</reference>
<dbReference type="Gene3D" id="2.60.40.2140">
    <property type="entry name" value="Beta-1,3-glucan-recognition protein, N-terminal domain"/>
    <property type="match status" value="1"/>
</dbReference>
<feature type="signal peptide" evidence="2">
    <location>
        <begin position="1"/>
        <end position="24"/>
    </location>
</feature>
<dbReference type="AlphaFoldDB" id="A0A2M4ACR8"/>
<proteinExistence type="predicted"/>
<dbReference type="Pfam" id="PF15886">
    <property type="entry name" value="CBM39"/>
    <property type="match status" value="1"/>
</dbReference>
<accession>A0A2M4ACR8</accession>